<dbReference type="Pfam" id="PF00339">
    <property type="entry name" value="Arrestin_N"/>
    <property type="match status" value="1"/>
</dbReference>
<dbReference type="InterPro" id="IPR014756">
    <property type="entry name" value="Ig_E-set"/>
</dbReference>
<gene>
    <name evidence="5" type="ORF">L9F63_010602</name>
</gene>
<dbReference type="AlphaFoldDB" id="A0AAD8AGN3"/>
<name>A0AAD8AGN3_DIPPU</name>
<dbReference type="Proteomes" id="UP001233999">
    <property type="component" value="Unassembled WGS sequence"/>
</dbReference>
<feature type="non-terminal residue" evidence="5">
    <location>
        <position position="449"/>
    </location>
</feature>
<dbReference type="PANTHER" id="PTHR11188">
    <property type="entry name" value="ARRESTIN DOMAIN CONTAINING PROTEIN"/>
    <property type="match status" value="1"/>
</dbReference>
<dbReference type="InterPro" id="IPR011022">
    <property type="entry name" value="Arrestin_C-like"/>
</dbReference>
<sequence length="449" mass="50857">SPSMSDLSQGTSCCGTELESPDCPTVDDDWAKSSKRKTRPRPRRSRKESDGGFRSHEKYFEHKMYVFGHKYSSKYRTRERLWAGEHSFPFHYTLPNKLPASFHGRLGYVRYFCEATLERSASPNILCRTMFSVNNLADVNNDPKADSGVSEQRSTNSCLFCCKKGTIIVSANLKKRAFVPGEDIILFADILNMSNAPINRSCVKLVQVVTYFSSKGFRNHVDEAVISHVYRGKVPCGESDTWEGVRLKVPPLPPTSKLENFCKLMEIDYPLWISDMPLLIGTVPLQREFCKLQQEPSAHQEDDVPSLLHQNIQTKYSKLPAVFSGPCVWGARPIEMYYYRQVSRRVEAPPVTDRVSQVVLAPHQREKVFTPRYVCYRSTQAPSSAEGFAHGVPQIVITQHPNCLRHNHLPPTSRRHSAPGHIMGTPRKTPSTPLDTPIKHILSDIPEVK</sequence>
<evidence type="ECO:0000313" key="6">
    <source>
        <dbReference type="Proteomes" id="UP001233999"/>
    </source>
</evidence>
<dbReference type="GO" id="GO:0015031">
    <property type="term" value="P:protein transport"/>
    <property type="evidence" value="ECO:0007669"/>
    <property type="project" value="TreeGrafter"/>
</dbReference>
<dbReference type="GO" id="GO:0005737">
    <property type="term" value="C:cytoplasm"/>
    <property type="evidence" value="ECO:0007669"/>
    <property type="project" value="TreeGrafter"/>
</dbReference>
<organism evidence="5 6">
    <name type="scientific">Diploptera punctata</name>
    <name type="common">Pacific beetle cockroach</name>
    <dbReference type="NCBI Taxonomy" id="6984"/>
    <lineage>
        <taxon>Eukaryota</taxon>
        <taxon>Metazoa</taxon>
        <taxon>Ecdysozoa</taxon>
        <taxon>Arthropoda</taxon>
        <taxon>Hexapoda</taxon>
        <taxon>Insecta</taxon>
        <taxon>Pterygota</taxon>
        <taxon>Neoptera</taxon>
        <taxon>Polyneoptera</taxon>
        <taxon>Dictyoptera</taxon>
        <taxon>Blattodea</taxon>
        <taxon>Blaberoidea</taxon>
        <taxon>Blaberidae</taxon>
        <taxon>Diplopterinae</taxon>
        <taxon>Diploptera</taxon>
    </lineage>
</organism>
<protein>
    <recommendedName>
        <fullName evidence="4">Arrestin C-terminal-like domain-containing protein</fullName>
    </recommendedName>
</protein>
<evidence type="ECO:0000259" key="4">
    <source>
        <dbReference type="SMART" id="SM01017"/>
    </source>
</evidence>
<dbReference type="Pfam" id="PF02752">
    <property type="entry name" value="Arrestin_C"/>
    <property type="match status" value="1"/>
</dbReference>
<comment type="caution">
    <text evidence="5">The sequence shown here is derived from an EMBL/GenBank/DDBJ whole genome shotgun (WGS) entry which is preliminary data.</text>
</comment>
<accession>A0AAD8AGN3</accession>
<evidence type="ECO:0000256" key="3">
    <source>
        <dbReference type="SAM" id="MobiDB-lite"/>
    </source>
</evidence>
<feature type="domain" description="Arrestin C-terminal-like" evidence="4">
    <location>
        <begin position="163"/>
        <end position="285"/>
    </location>
</feature>
<reference evidence="5" key="2">
    <citation type="submission" date="2023-05" db="EMBL/GenBank/DDBJ databases">
        <authorList>
            <person name="Fouks B."/>
        </authorList>
    </citation>
    <scope>NUCLEOTIDE SEQUENCE</scope>
    <source>
        <strain evidence="5">Stay&amp;Tobe</strain>
        <tissue evidence="5">Testes</tissue>
    </source>
</reference>
<dbReference type="SMART" id="SM01017">
    <property type="entry name" value="Arrestin_C"/>
    <property type="match status" value="1"/>
</dbReference>
<dbReference type="EMBL" id="JASPKZ010001194">
    <property type="protein sequence ID" value="KAJ9598716.1"/>
    <property type="molecule type" value="Genomic_DNA"/>
</dbReference>
<feature type="region of interest" description="Disordered" evidence="3">
    <location>
        <begin position="1"/>
        <end position="52"/>
    </location>
</feature>
<evidence type="ECO:0000256" key="1">
    <source>
        <dbReference type="ARBA" id="ARBA00005298"/>
    </source>
</evidence>
<keyword evidence="6" id="KW-1185">Reference proteome</keyword>
<evidence type="ECO:0000256" key="2">
    <source>
        <dbReference type="ARBA" id="ARBA00022606"/>
    </source>
</evidence>
<feature type="compositionally biased region" description="Polar residues" evidence="3">
    <location>
        <begin position="1"/>
        <end position="14"/>
    </location>
</feature>
<reference evidence="5" key="1">
    <citation type="journal article" date="2023" name="IScience">
        <title>Live-bearing cockroach genome reveals convergent evolutionary mechanisms linked to viviparity in insects and beyond.</title>
        <authorList>
            <person name="Fouks B."/>
            <person name="Harrison M.C."/>
            <person name="Mikhailova A.A."/>
            <person name="Marchal E."/>
            <person name="English S."/>
            <person name="Carruthers M."/>
            <person name="Jennings E.C."/>
            <person name="Chiamaka E.L."/>
            <person name="Frigard R.A."/>
            <person name="Pippel M."/>
            <person name="Attardo G.M."/>
            <person name="Benoit J.B."/>
            <person name="Bornberg-Bauer E."/>
            <person name="Tobe S.S."/>
        </authorList>
    </citation>
    <scope>NUCLEOTIDE SEQUENCE</scope>
    <source>
        <strain evidence="5">Stay&amp;Tobe</strain>
    </source>
</reference>
<dbReference type="SUPFAM" id="SSF81296">
    <property type="entry name" value="E set domains"/>
    <property type="match status" value="2"/>
</dbReference>
<comment type="similarity">
    <text evidence="1">Belongs to the arrestin family.</text>
</comment>
<dbReference type="InterPro" id="IPR011021">
    <property type="entry name" value="Arrestin-like_N"/>
</dbReference>
<dbReference type="Gene3D" id="2.60.40.640">
    <property type="match status" value="2"/>
</dbReference>
<proteinExistence type="inferred from homology"/>
<dbReference type="InterPro" id="IPR014752">
    <property type="entry name" value="Arrestin-like_C"/>
</dbReference>
<feature type="compositionally biased region" description="Basic residues" evidence="3">
    <location>
        <begin position="33"/>
        <end position="46"/>
    </location>
</feature>
<dbReference type="InterPro" id="IPR050357">
    <property type="entry name" value="Arrestin_domain-protein"/>
</dbReference>
<keyword evidence="2" id="KW-0716">Sensory transduction</keyword>
<dbReference type="PANTHER" id="PTHR11188:SF176">
    <property type="entry name" value="ARRESTIN DOMAIN-CONTAINING PROTEIN 1"/>
    <property type="match status" value="1"/>
</dbReference>
<feature type="region of interest" description="Disordered" evidence="3">
    <location>
        <begin position="411"/>
        <end position="438"/>
    </location>
</feature>
<evidence type="ECO:0000313" key="5">
    <source>
        <dbReference type="EMBL" id="KAJ9598716.1"/>
    </source>
</evidence>